<evidence type="ECO:0000259" key="13">
    <source>
        <dbReference type="PROSITE" id="PS50835"/>
    </source>
</evidence>
<keyword evidence="4 12" id="KW-0732">Signal</keyword>
<gene>
    <name evidence="14" type="ORF">AALO_G00192500</name>
</gene>
<evidence type="ECO:0000256" key="11">
    <source>
        <dbReference type="SAM" id="Phobius"/>
    </source>
</evidence>
<protein>
    <recommendedName>
        <fullName evidence="13">Ig-like domain-containing protein</fullName>
    </recommendedName>
</protein>
<feature type="chain" id="PRO_5043865448" description="Ig-like domain-containing protein" evidence="12">
    <location>
        <begin position="36"/>
        <end position="614"/>
    </location>
</feature>
<evidence type="ECO:0000313" key="14">
    <source>
        <dbReference type="EMBL" id="KAG5270428.1"/>
    </source>
</evidence>
<dbReference type="AlphaFoldDB" id="A0AAV6G5M7"/>
<dbReference type="InterPro" id="IPR013098">
    <property type="entry name" value="Ig_I-set"/>
</dbReference>
<accession>A0AAV6G5M7</accession>
<dbReference type="FunFam" id="3.80.10.10:FF:000014">
    <property type="entry name" value="Leucine-rich repeat and immunoglobulin-like domain-containing nogo receptor-interacting protein 1"/>
    <property type="match status" value="1"/>
</dbReference>
<evidence type="ECO:0000256" key="9">
    <source>
        <dbReference type="ARBA" id="ARBA00023180"/>
    </source>
</evidence>
<feature type="signal peptide" evidence="12">
    <location>
        <begin position="1"/>
        <end position="35"/>
    </location>
</feature>
<dbReference type="PROSITE" id="PS50835">
    <property type="entry name" value="IG_LIKE"/>
    <property type="match status" value="1"/>
</dbReference>
<keyword evidence="5" id="KW-0677">Repeat</keyword>
<proteinExistence type="predicted"/>
<dbReference type="PANTHER" id="PTHR24369">
    <property type="entry name" value="ANTIGEN BSP, PUTATIVE-RELATED"/>
    <property type="match status" value="1"/>
</dbReference>
<keyword evidence="15" id="KW-1185">Reference proteome</keyword>
<dbReference type="SMART" id="SM00369">
    <property type="entry name" value="LRR_TYP"/>
    <property type="match status" value="11"/>
</dbReference>
<feature type="transmembrane region" description="Helical" evidence="11">
    <location>
        <begin position="546"/>
        <end position="571"/>
    </location>
</feature>
<evidence type="ECO:0000256" key="10">
    <source>
        <dbReference type="ARBA" id="ARBA00023319"/>
    </source>
</evidence>
<dbReference type="Pfam" id="PF07679">
    <property type="entry name" value="I-set"/>
    <property type="match status" value="1"/>
</dbReference>
<dbReference type="SMART" id="SM00408">
    <property type="entry name" value="IGc2"/>
    <property type="match status" value="1"/>
</dbReference>
<organism evidence="14 15">
    <name type="scientific">Alosa alosa</name>
    <name type="common">allis shad</name>
    <dbReference type="NCBI Taxonomy" id="278164"/>
    <lineage>
        <taxon>Eukaryota</taxon>
        <taxon>Metazoa</taxon>
        <taxon>Chordata</taxon>
        <taxon>Craniata</taxon>
        <taxon>Vertebrata</taxon>
        <taxon>Euteleostomi</taxon>
        <taxon>Actinopterygii</taxon>
        <taxon>Neopterygii</taxon>
        <taxon>Teleostei</taxon>
        <taxon>Clupei</taxon>
        <taxon>Clupeiformes</taxon>
        <taxon>Clupeoidei</taxon>
        <taxon>Clupeidae</taxon>
        <taxon>Alosa</taxon>
    </lineage>
</organism>
<evidence type="ECO:0000256" key="12">
    <source>
        <dbReference type="SAM" id="SignalP"/>
    </source>
</evidence>
<name>A0AAV6G5M7_9TELE</name>
<dbReference type="SUPFAM" id="SSF52058">
    <property type="entry name" value="L domain-like"/>
    <property type="match status" value="1"/>
</dbReference>
<dbReference type="InterPro" id="IPR036179">
    <property type="entry name" value="Ig-like_dom_sf"/>
</dbReference>
<dbReference type="Gene3D" id="2.60.40.10">
    <property type="entry name" value="Immunoglobulins"/>
    <property type="match status" value="1"/>
</dbReference>
<keyword evidence="6 11" id="KW-1133">Transmembrane helix</keyword>
<dbReference type="EMBL" id="JADWDJ010000014">
    <property type="protein sequence ID" value="KAG5270428.1"/>
    <property type="molecule type" value="Genomic_DNA"/>
</dbReference>
<dbReference type="InterPro" id="IPR003599">
    <property type="entry name" value="Ig_sub"/>
</dbReference>
<keyword evidence="8" id="KW-1015">Disulfide bond</keyword>
<comment type="caution">
    <text evidence="14">The sequence shown here is derived from an EMBL/GenBank/DDBJ whole genome shotgun (WGS) entry which is preliminary data.</text>
</comment>
<dbReference type="Gene3D" id="3.80.10.10">
    <property type="entry name" value="Ribonuclease Inhibitor"/>
    <property type="match status" value="1"/>
</dbReference>
<evidence type="ECO:0000256" key="6">
    <source>
        <dbReference type="ARBA" id="ARBA00022989"/>
    </source>
</evidence>
<dbReference type="InterPro" id="IPR050541">
    <property type="entry name" value="LRR_TM_domain-containing"/>
</dbReference>
<evidence type="ECO:0000256" key="8">
    <source>
        <dbReference type="ARBA" id="ARBA00023157"/>
    </source>
</evidence>
<dbReference type="PANTHER" id="PTHR24369:SF156">
    <property type="entry name" value="LEUCINE RICH REPEAT AND IG DOMAIN CONTAINING 2"/>
    <property type="match status" value="1"/>
</dbReference>
<dbReference type="PROSITE" id="PS51450">
    <property type="entry name" value="LRR"/>
    <property type="match status" value="3"/>
</dbReference>
<dbReference type="InterPro" id="IPR001611">
    <property type="entry name" value="Leu-rich_rpt"/>
</dbReference>
<comment type="subcellular location">
    <subcellularLocation>
        <location evidence="1">Membrane</location>
        <topology evidence="1">Single-pass type I membrane protein</topology>
    </subcellularLocation>
</comment>
<dbReference type="InterPro" id="IPR000372">
    <property type="entry name" value="LRRNT"/>
</dbReference>
<dbReference type="SUPFAM" id="SSF48726">
    <property type="entry name" value="Immunoglobulin"/>
    <property type="match status" value="1"/>
</dbReference>
<evidence type="ECO:0000256" key="4">
    <source>
        <dbReference type="ARBA" id="ARBA00022729"/>
    </source>
</evidence>
<sequence>MVDCMSRVMLHTALSCWHPLLGVALVAVFVGSAMGCPARCDCSAQSRSVLCHRKRLPTIPDGIPIETRVLDLSKNRIHAINPDDFAAYPQLEELDLSGNNIIYVEPGAFNMLFNMHSLSLKSNRIKLLSQGVFTGMTNLTVLDISDNKIVILLDYMFQDLRNLRSLEVGDNDLVYISHWAFSGLLVLESLTLERCNLTEVPKEALSHLHGLISLHMRHLNIGALKENSFRKLHRLQHLEIDQWPSLDTFPASALHGLNLSTLSITNTNLTALPARALSHLTHLTHLNLSFNPIRHISEAMLQGLVRLEVLHLAGAHLSGIAPHAFHGLSHLRVLNISHNRLDTLEISVFQSPEALRVLQIDHNPLVCDCRLMWLLQKPHTLSFGEAQPECSPVEGAPRGRPYKVKEALHSNHVTCIKPKIDENKTQMVSVDEGQRALLHCSARGKPNPVVSWLTPRRQHLTRSRGRATLHDNGTLEIRPAETQDGGVYVCVASNTAGNDSVRVSLAVKNLGSLYANRTQFYTDAANATANGTLPSNMTFGLDLKTILVSTAMGCFTFLGVVLFCFLLLFVWSRGKGKHKNNIDIEYVPRSKSNGGSTDGTDQGAGPRRFNMKMI</sequence>
<dbReference type="Pfam" id="PF13516">
    <property type="entry name" value="LRR_6"/>
    <property type="match status" value="1"/>
</dbReference>
<dbReference type="Pfam" id="PF13855">
    <property type="entry name" value="LRR_8"/>
    <property type="match status" value="4"/>
</dbReference>
<evidence type="ECO:0000256" key="3">
    <source>
        <dbReference type="ARBA" id="ARBA00022692"/>
    </source>
</evidence>
<dbReference type="InterPro" id="IPR003591">
    <property type="entry name" value="Leu-rich_rpt_typical-subtyp"/>
</dbReference>
<dbReference type="InterPro" id="IPR007110">
    <property type="entry name" value="Ig-like_dom"/>
</dbReference>
<dbReference type="Proteomes" id="UP000823561">
    <property type="component" value="Chromosome 14"/>
</dbReference>
<evidence type="ECO:0000256" key="5">
    <source>
        <dbReference type="ARBA" id="ARBA00022737"/>
    </source>
</evidence>
<dbReference type="InterPro" id="IPR003598">
    <property type="entry name" value="Ig_sub2"/>
</dbReference>
<keyword evidence="3 11" id="KW-0812">Transmembrane</keyword>
<keyword evidence="2" id="KW-0433">Leucine-rich repeat</keyword>
<evidence type="ECO:0000256" key="1">
    <source>
        <dbReference type="ARBA" id="ARBA00004479"/>
    </source>
</evidence>
<evidence type="ECO:0000313" key="15">
    <source>
        <dbReference type="Proteomes" id="UP000823561"/>
    </source>
</evidence>
<dbReference type="SMART" id="SM00013">
    <property type="entry name" value="LRRNT"/>
    <property type="match status" value="1"/>
</dbReference>
<keyword evidence="10" id="KW-0393">Immunoglobulin domain</keyword>
<feature type="domain" description="Ig-like" evidence="13">
    <location>
        <begin position="418"/>
        <end position="504"/>
    </location>
</feature>
<keyword evidence="9" id="KW-0325">Glycoprotein</keyword>
<dbReference type="InterPro" id="IPR013783">
    <property type="entry name" value="Ig-like_fold"/>
</dbReference>
<evidence type="ECO:0000256" key="7">
    <source>
        <dbReference type="ARBA" id="ARBA00023136"/>
    </source>
</evidence>
<dbReference type="InterPro" id="IPR032675">
    <property type="entry name" value="LRR_dom_sf"/>
</dbReference>
<dbReference type="GO" id="GO:0005886">
    <property type="term" value="C:plasma membrane"/>
    <property type="evidence" value="ECO:0007669"/>
    <property type="project" value="TreeGrafter"/>
</dbReference>
<dbReference type="FunFam" id="2.60.40.10:FF:000076">
    <property type="entry name" value="Leucine-rich repeat and Ig domain-containing 4"/>
    <property type="match status" value="1"/>
</dbReference>
<evidence type="ECO:0000256" key="2">
    <source>
        <dbReference type="ARBA" id="ARBA00022614"/>
    </source>
</evidence>
<reference evidence="14" key="1">
    <citation type="submission" date="2020-10" db="EMBL/GenBank/DDBJ databases">
        <title>Chromosome-scale genome assembly of the Allis shad, Alosa alosa.</title>
        <authorList>
            <person name="Margot Z."/>
            <person name="Christophe K."/>
            <person name="Cabau C."/>
            <person name="Louis A."/>
            <person name="Berthelot C."/>
            <person name="Parey E."/>
            <person name="Roest Crollius H."/>
            <person name="Montfort J."/>
            <person name="Robinson-Rechavi M."/>
            <person name="Bucao C."/>
            <person name="Bouchez O."/>
            <person name="Gislard M."/>
            <person name="Lluch J."/>
            <person name="Milhes M."/>
            <person name="Lampietro C."/>
            <person name="Lopez Roques C."/>
            <person name="Donnadieu C."/>
            <person name="Braasch I."/>
            <person name="Desvignes T."/>
            <person name="Postlethwait J."/>
            <person name="Bobe J."/>
            <person name="Guiguen Y."/>
        </authorList>
    </citation>
    <scope>NUCLEOTIDE SEQUENCE</scope>
    <source>
        <strain evidence="14">M-15738</strain>
        <tissue evidence="14">Blood</tissue>
    </source>
</reference>
<keyword evidence="7 11" id="KW-0472">Membrane</keyword>
<dbReference type="SMART" id="SM00409">
    <property type="entry name" value="IG"/>
    <property type="match status" value="1"/>
</dbReference>